<evidence type="ECO:0000313" key="1">
    <source>
        <dbReference type="EMBL" id="MFD1125995.1"/>
    </source>
</evidence>
<dbReference type="EMBL" id="JBHTLH010000041">
    <property type="protein sequence ID" value="MFD1125995.1"/>
    <property type="molecule type" value="Genomic_DNA"/>
</dbReference>
<organism evidence="1 2">
    <name type="scientific">Lentilactobacillus raoultii</name>
    <dbReference type="NCBI Taxonomy" id="1987503"/>
    <lineage>
        <taxon>Bacteria</taxon>
        <taxon>Bacillati</taxon>
        <taxon>Bacillota</taxon>
        <taxon>Bacilli</taxon>
        <taxon>Lactobacillales</taxon>
        <taxon>Lactobacillaceae</taxon>
        <taxon>Lentilactobacillus</taxon>
    </lineage>
</organism>
<proteinExistence type="predicted"/>
<dbReference type="RefSeq" id="WP_121979067.1">
    <property type="nucleotide sequence ID" value="NZ_JBHTLH010000041.1"/>
</dbReference>
<name>A0ABW3PLZ9_9LACO</name>
<evidence type="ECO:0008006" key="3">
    <source>
        <dbReference type="Google" id="ProtNLM"/>
    </source>
</evidence>
<dbReference type="Proteomes" id="UP001597156">
    <property type="component" value="Unassembled WGS sequence"/>
</dbReference>
<sequence length="292" mass="33429">MKFNRFFLIAILSIVFTVIPINIHASSDPDAVPPHQISKKQLTNLQKKYRCLDNVSYYKAKRSAPVTFSFYDTNNPKIVHQRTVQIPKGTVIIGNKLALNSKTNTPNIFQFNINTLSYALKKSWVNDNTQHPDLYTKDINSINNTFSKISRPAYMPVYSEGAFYKYLGDKVDISPWNASTDQVKLTSDGYVEFRKINPGQDTDHLFNLVPVSSSKIYKTLVKRNTRYLYYSHHLKGVNDRKIANSGPTKYRLAVRNLHHPFTLFDGDQGEVIMSKYQVGNATYYTEDGAYSE</sequence>
<reference evidence="2" key="1">
    <citation type="journal article" date="2019" name="Int. J. Syst. Evol. Microbiol.">
        <title>The Global Catalogue of Microorganisms (GCM) 10K type strain sequencing project: providing services to taxonomists for standard genome sequencing and annotation.</title>
        <authorList>
            <consortium name="The Broad Institute Genomics Platform"/>
            <consortium name="The Broad Institute Genome Sequencing Center for Infectious Disease"/>
            <person name="Wu L."/>
            <person name="Ma J."/>
        </authorList>
    </citation>
    <scope>NUCLEOTIDE SEQUENCE [LARGE SCALE GENOMIC DNA]</scope>
    <source>
        <strain evidence="2">CCUG 71848</strain>
    </source>
</reference>
<keyword evidence="2" id="KW-1185">Reference proteome</keyword>
<accession>A0ABW3PLZ9</accession>
<evidence type="ECO:0000313" key="2">
    <source>
        <dbReference type="Proteomes" id="UP001597156"/>
    </source>
</evidence>
<gene>
    <name evidence="1" type="ORF">ACFQ22_11595</name>
</gene>
<protein>
    <recommendedName>
        <fullName evidence="3">Surface layer protein A domain-containing protein</fullName>
    </recommendedName>
</protein>
<comment type="caution">
    <text evidence="1">The sequence shown here is derived from an EMBL/GenBank/DDBJ whole genome shotgun (WGS) entry which is preliminary data.</text>
</comment>